<feature type="active site" description="Charge relay system" evidence="5">
    <location>
        <position position="176"/>
    </location>
</feature>
<reference evidence="9 10" key="1">
    <citation type="submission" date="2016-01" db="EMBL/GenBank/DDBJ databases">
        <title>Genome sequence of Thermus parvatiensis, a thermophile isolated from a hot water spring.</title>
        <authorList>
            <person name="Tripathi C."/>
            <person name="Lal R."/>
        </authorList>
    </citation>
    <scope>NUCLEOTIDE SEQUENCE [LARGE SCALE GENOMIC DNA]</scope>
    <source>
        <strain evidence="9 10">RL</strain>
    </source>
</reference>
<proteinExistence type="inferred from homology"/>
<dbReference type="PROSITE" id="PS51257">
    <property type="entry name" value="PROKAR_LIPOPROTEIN"/>
    <property type="match status" value="1"/>
</dbReference>
<feature type="signal peptide" evidence="7">
    <location>
        <begin position="1"/>
        <end position="19"/>
    </location>
</feature>
<dbReference type="InterPro" id="IPR050131">
    <property type="entry name" value="Peptidase_S8_subtilisin-like"/>
</dbReference>
<dbReference type="PRINTS" id="PR00723">
    <property type="entry name" value="SUBTILISIN"/>
</dbReference>
<feature type="region of interest" description="Disordered" evidence="6">
    <location>
        <begin position="192"/>
        <end position="222"/>
    </location>
</feature>
<dbReference type="Gene3D" id="3.40.50.200">
    <property type="entry name" value="Peptidase S8/S53 domain"/>
    <property type="match status" value="1"/>
</dbReference>
<organism evidence="9 10">
    <name type="scientific">Thermus parvatiensis</name>
    <dbReference type="NCBI Taxonomy" id="456163"/>
    <lineage>
        <taxon>Bacteria</taxon>
        <taxon>Thermotogati</taxon>
        <taxon>Deinococcota</taxon>
        <taxon>Deinococci</taxon>
        <taxon>Thermales</taxon>
        <taxon>Thermaceae</taxon>
        <taxon>Thermus</taxon>
    </lineage>
</organism>
<dbReference type="InterPro" id="IPR015500">
    <property type="entry name" value="Peptidase_S8_subtilisin-rel"/>
</dbReference>
<gene>
    <name evidence="9" type="ORF">AV541_07085</name>
</gene>
<dbReference type="InterPro" id="IPR000209">
    <property type="entry name" value="Peptidase_S8/S53_dom"/>
</dbReference>
<dbReference type="Proteomes" id="UP000061630">
    <property type="component" value="Chromosome"/>
</dbReference>
<protein>
    <submittedName>
        <fullName evidence="9">Peptidase S8</fullName>
    </submittedName>
</protein>
<dbReference type="Pfam" id="PF00082">
    <property type="entry name" value="Peptidase_S8"/>
    <property type="match status" value="1"/>
</dbReference>
<dbReference type="GO" id="GO:0006508">
    <property type="term" value="P:proteolysis"/>
    <property type="evidence" value="ECO:0007669"/>
    <property type="project" value="UniProtKB-KW"/>
</dbReference>
<dbReference type="AlphaFoldDB" id="A0A0X8D935"/>
<dbReference type="PROSITE" id="PS00138">
    <property type="entry name" value="SUBTILASE_SER"/>
    <property type="match status" value="1"/>
</dbReference>
<dbReference type="RefSeq" id="WP_060384840.1">
    <property type="nucleotide sequence ID" value="NZ_CP014141.1"/>
</dbReference>
<evidence type="ECO:0000256" key="7">
    <source>
        <dbReference type="SAM" id="SignalP"/>
    </source>
</evidence>
<accession>A0A0X8D935</accession>
<dbReference type="PANTHER" id="PTHR43806:SF11">
    <property type="entry name" value="CEREVISIN-RELATED"/>
    <property type="match status" value="1"/>
</dbReference>
<keyword evidence="3 5" id="KW-0378">Hydrolase</keyword>
<dbReference type="PROSITE" id="PS51892">
    <property type="entry name" value="SUBTILASE"/>
    <property type="match status" value="1"/>
</dbReference>
<evidence type="ECO:0000256" key="3">
    <source>
        <dbReference type="ARBA" id="ARBA00022801"/>
    </source>
</evidence>
<sequence>MKRLLFGALFLSTALLLTACPQNPPPPPPPPPSTCVPTPQGLVSQSLLHEPQGLGDFSAPHVPGELLILPGGITPQGLANRVKGVRLVEGIPGGFVRVRVAPGEERGKAEALLRAGARWVQPNYLYDPLYVPNDPLYPASMLDASRLQPYYRAIHLEAAWDRLGTLPCTPIVAVLDTAFNLDHPDVQGNFLSGRNLTPDGLGPNDLSPSPPPQGYAYTDQDNPDHGQGVAGLVAAVADNNRGIPGVGLNRVKVLPLKVFYWVEGSYSSTSDVLASALRYAADQGAAVANLSLGSPTPLDGVVQQALDYALFKGTLPVAASGNDGRDGLRYPAAYPGVLAVGSAKLDGTRSDFSNYSTQPTDLVLAAAGNRNPLEILWSLALGRNYPYYQTLGEYDYRWVGTSFAAPQASALAALYVAKHYARYGRGPSPDQIRLCLTQTAANGGNYDPQTGYGLLRADRAMTDTTYCFP</sequence>
<dbReference type="GO" id="GO:0004252">
    <property type="term" value="F:serine-type endopeptidase activity"/>
    <property type="evidence" value="ECO:0007669"/>
    <property type="project" value="UniProtKB-UniRule"/>
</dbReference>
<feature type="chain" id="PRO_5007065526" evidence="7">
    <location>
        <begin position="20"/>
        <end position="469"/>
    </location>
</feature>
<keyword evidence="4 5" id="KW-0720">Serine protease</keyword>
<dbReference type="SUPFAM" id="SSF52743">
    <property type="entry name" value="Subtilisin-like"/>
    <property type="match status" value="1"/>
</dbReference>
<dbReference type="InterPro" id="IPR036852">
    <property type="entry name" value="Peptidase_S8/S53_dom_sf"/>
</dbReference>
<keyword evidence="7" id="KW-0732">Signal</keyword>
<feature type="domain" description="Peptidase S8/S53" evidence="8">
    <location>
        <begin position="171"/>
        <end position="453"/>
    </location>
</feature>
<evidence type="ECO:0000256" key="6">
    <source>
        <dbReference type="SAM" id="MobiDB-lite"/>
    </source>
</evidence>
<feature type="active site" description="Charge relay system" evidence="5">
    <location>
        <position position="402"/>
    </location>
</feature>
<evidence type="ECO:0000313" key="9">
    <source>
        <dbReference type="EMBL" id="AMA76277.1"/>
    </source>
</evidence>
<evidence type="ECO:0000313" key="10">
    <source>
        <dbReference type="Proteomes" id="UP000061630"/>
    </source>
</evidence>
<comment type="similarity">
    <text evidence="1 5">Belongs to the peptidase S8 family.</text>
</comment>
<name>A0A0X8D935_9DEIN</name>
<evidence type="ECO:0000256" key="5">
    <source>
        <dbReference type="PROSITE-ProRule" id="PRU01240"/>
    </source>
</evidence>
<keyword evidence="2 5" id="KW-0645">Protease</keyword>
<evidence type="ECO:0000256" key="1">
    <source>
        <dbReference type="ARBA" id="ARBA00011073"/>
    </source>
</evidence>
<dbReference type="InterPro" id="IPR023828">
    <property type="entry name" value="Peptidase_S8_Ser-AS"/>
</dbReference>
<evidence type="ECO:0000259" key="8">
    <source>
        <dbReference type="Pfam" id="PF00082"/>
    </source>
</evidence>
<dbReference type="EMBL" id="CP014141">
    <property type="protein sequence ID" value="AMA76277.1"/>
    <property type="molecule type" value="Genomic_DNA"/>
</dbReference>
<evidence type="ECO:0000256" key="4">
    <source>
        <dbReference type="ARBA" id="ARBA00022825"/>
    </source>
</evidence>
<dbReference type="PANTHER" id="PTHR43806">
    <property type="entry name" value="PEPTIDASE S8"/>
    <property type="match status" value="1"/>
</dbReference>
<evidence type="ECO:0000256" key="2">
    <source>
        <dbReference type="ARBA" id="ARBA00022670"/>
    </source>
</evidence>
<feature type="active site" description="Charge relay system" evidence="5">
    <location>
        <position position="225"/>
    </location>
</feature>
<dbReference type="KEGG" id="tpar:AV541_07085"/>